<evidence type="ECO:0000313" key="2">
    <source>
        <dbReference type="Proteomes" id="UP000178534"/>
    </source>
</evidence>
<sequence length="73" mass="8308">MMFFIFWILSGGVEIEGPFTVIDDARSRLIAEGYKQLDQQSFGDIGWWNGQIVRKEYWHKGGAKRPVCAIGSV</sequence>
<proteinExistence type="predicted"/>
<dbReference type="AlphaFoldDB" id="A0A1G2DJJ1"/>
<protein>
    <submittedName>
        <fullName evidence="1">Uncharacterized protein</fullName>
    </submittedName>
</protein>
<gene>
    <name evidence="1" type="ORF">A2942_03340</name>
</gene>
<accession>A0A1G2DJJ1</accession>
<reference evidence="1 2" key="1">
    <citation type="journal article" date="2016" name="Nat. Commun.">
        <title>Thousands of microbial genomes shed light on interconnected biogeochemical processes in an aquifer system.</title>
        <authorList>
            <person name="Anantharaman K."/>
            <person name="Brown C.T."/>
            <person name="Hug L.A."/>
            <person name="Sharon I."/>
            <person name="Castelle C.J."/>
            <person name="Probst A.J."/>
            <person name="Thomas B.C."/>
            <person name="Singh A."/>
            <person name="Wilkins M.J."/>
            <person name="Karaoz U."/>
            <person name="Brodie E.L."/>
            <person name="Williams K.H."/>
            <person name="Hubbard S.S."/>
            <person name="Banfield J.F."/>
        </authorList>
    </citation>
    <scope>NUCLEOTIDE SEQUENCE [LARGE SCALE GENOMIC DNA]</scope>
</reference>
<evidence type="ECO:0000313" key="1">
    <source>
        <dbReference type="EMBL" id="OGZ12988.1"/>
    </source>
</evidence>
<comment type="caution">
    <text evidence="1">The sequence shown here is derived from an EMBL/GenBank/DDBJ whole genome shotgun (WGS) entry which is preliminary data.</text>
</comment>
<dbReference type="Proteomes" id="UP000178534">
    <property type="component" value="Unassembled WGS sequence"/>
</dbReference>
<name>A0A1G2DJJ1_9BACT</name>
<organism evidence="1 2">
    <name type="scientific">Candidatus Lloydbacteria bacterium RIFCSPLOWO2_01_FULL_50_20</name>
    <dbReference type="NCBI Taxonomy" id="1798665"/>
    <lineage>
        <taxon>Bacteria</taxon>
        <taxon>Candidatus Lloydiibacteriota</taxon>
    </lineage>
</organism>
<dbReference type="EMBL" id="MHLP01000014">
    <property type="protein sequence ID" value="OGZ12988.1"/>
    <property type="molecule type" value="Genomic_DNA"/>
</dbReference>